<dbReference type="SUPFAM" id="SSF63829">
    <property type="entry name" value="Calcium-dependent phosphotriesterase"/>
    <property type="match status" value="1"/>
</dbReference>
<evidence type="ECO:0000313" key="2">
    <source>
        <dbReference type="Proteomes" id="UP000225706"/>
    </source>
</evidence>
<keyword evidence="2" id="KW-1185">Reference proteome</keyword>
<gene>
    <name evidence="1" type="ORF">AWC38_SpisGene24916</name>
</gene>
<dbReference type="InterPro" id="IPR011042">
    <property type="entry name" value="6-blade_b-propeller_TolB-like"/>
</dbReference>
<dbReference type="GO" id="GO:0000209">
    <property type="term" value="P:protein polyubiquitination"/>
    <property type="evidence" value="ECO:0007669"/>
    <property type="project" value="TreeGrafter"/>
</dbReference>
<dbReference type="PANTHER" id="PTHR24104">
    <property type="entry name" value="E3 UBIQUITIN-PROTEIN LIGASE NHLRC1-RELATED"/>
    <property type="match status" value="1"/>
</dbReference>
<dbReference type="OrthoDB" id="5980364at2759"/>
<dbReference type="GO" id="GO:0008270">
    <property type="term" value="F:zinc ion binding"/>
    <property type="evidence" value="ECO:0007669"/>
    <property type="project" value="UniProtKB-KW"/>
</dbReference>
<name>A0A2B4R521_STYPI</name>
<proteinExistence type="predicted"/>
<dbReference type="GO" id="GO:0043161">
    <property type="term" value="P:proteasome-mediated ubiquitin-dependent protein catabolic process"/>
    <property type="evidence" value="ECO:0007669"/>
    <property type="project" value="TreeGrafter"/>
</dbReference>
<feature type="non-terminal residue" evidence="1">
    <location>
        <position position="1"/>
    </location>
</feature>
<dbReference type="PANTHER" id="PTHR24104:SF25">
    <property type="entry name" value="PROTEIN LIN-41"/>
    <property type="match status" value="1"/>
</dbReference>
<evidence type="ECO:0000313" key="1">
    <source>
        <dbReference type="EMBL" id="PFX11385.1"/>
    </source>
</evidence>
<organism evidence="1 2">
    <name type="scientific">Stylophora pistillata</name>
    <name type="common">Smooth cauliflower coral</name>
    <dbReference type="NCBI Taxonomy" id="50429"/>
    <lineage>
        <taxon>Eukaryota</taxon>
        <taxon>Metazoa</taxon>
        <taxon>Cnidaria</taxon>
        <taxon>Anthozoa</taxon>
        <taxon>Hexacorallia</taxon>
        <taxon>Scleractinia</taxon>
        <taxon>Astrocoeniina</taxon>
        <taxon>Pocilloporidae</taxon>
        <taxon>Stylophora</taxon>
    </lineage>
</organism>
<dbReference type="Gene3D" id="2.120.10.30">
    <property type="entry name" value="TolB, C-terminal domain"/>
    <property type="match status" value="1"/>
</dbReference>
<dbReference type="Proteomes" id="UP000225706">
    <property type="component" value="Unassembled WGS sequence"/>
</dbReference>
<protein>
    <submittedName>
        <fullName evidence="1">Uncharacterized protein</fullName>
    </submittedName>
</protein>
<accession>A0A2B4R521</accession>
<dbReference type="AlphaFoldDB" id="A0A2B4R521"/>
<dbReference type="GO" id="GO:0061630">
    <property type="term" value="F:ubiquitin protein ligase activity"/>
    <property type="evidence" value="ECO:0007669"/>
    <property type="project" value="TreeGrafter"/>
</dbReference>
<sequence>VIDSCIGALISKGRTLAAEKLNHGDVVDAQLRQLIIKDTDDIKSKLDGIISSHLKASITHFDNGVISLGRVLDKNIVGREAVERKEVRLTEVVGTNKAIKVKENSIVSLAKSIKNLHAVDLNKDAKKAIKKARGSFQLAREKAIDAFSNDSQSTVTRLVAMAIRIMSTFLEEADDPASSIDLLRSCLVDLHSMPEVKKIFKVKLSKSLKSKVANNERNGIVASVCRMNRNIYDLMCEFVEDGSKSGQLLMWPCVEIDREKIDLLRDARIAGDLRKMGMEQISMEPWLLGQEGEEEQRLKSIRGIAGNTKGQFIVGEKDKVKVFDKSGKVSSSFTFPEEWKNTEIRDLATDQANNVYLLTSQNSNEPSGGSVYIFDKEAKMHHSFETRSENVVHSVMVDSSGNILVSLIKMKYVRNWPINYDKKRKLFKNEGPNFKLTAVAFILDVYENGKKNNRSITVACLDPSSCLCTIIEGRVIVLDPKDYTLHIFGITEYYQREKELVQLKAQGVVHGMEFHQPSEQLCILSEGKDSALRVSLYSKDGEYSRTILLDVFFASELNYKPKFAVTNDGHFLLGPLRTDEGFNAVAYVI</sequence>
<comment type="caution">
    <text evidence="1">The sequence shown here is derived from an EMBL/GenBank/DDBJ whole genome shotgun (WGS) entry which is preliminary data.</text>
</comment>
<dbReference type="EMBL" id="LSMT01002657">
    <property type="protein sequence ID" value="PFX11385.1"/>
    <property type="molecule type" value="Genomic_DNA"/>
</dbReference>
<dbReference type="InterPro" id="IPR050952">
    <property type="entry name" value="TRIM-NHL_E3_ligases"/>
</dbReference>
<reference evidence="2" key="1">
    <citation type="journal article" date="2017" name="bioRxiv">
        <title>Comparative analysis of the genomes of Stylophora pistillata and Acropora digitifera provides evidence for extensive differences between species of corals.</title>
        <authorList>
            <person name="Voolstra C.R."/>
            <person name="Li Y."/>
            <person name="Liew Y.J."/>
            <person name="Baumgarten S."/>
            <person name="Zoccola D."/>
            <person name="Flot J.-F."/>
            <person name="Tambutte S."/>
            <person name="Allemand D."/>
            <person name="Aranda M."/>
        </authorList>
    </citation>
    <scope>NUCLEOTIDE SEQUENCE [LARGE SCALE GENOMIC DNA]</scope>
</reference>